<dbReference type="InterPro" id="IPR013083">
    <property type="entry name" value="Znf_RING/FYVE/PHD"/>
</dbReference>
<dbReference type="Pfam" id="PF01504">
    <property type="entry name" value="PIP5K"/>
    <property type="match status" value="1"/>
</dbReference>
<proteinExistence type="predicted"/>
<protein>
    <recommendedName>
        <fullName evidence="13">1-phosphatidylinositol-3-phosphate 5-kinase</fullName>
    </recommendedName>
</protein>
<dbReference type="InterPro" id="IPR044769">
    <property type="entry name" value="PIKfyve_PIPKc"/>
</dbReference>
<evidence type="ECO:0000256" key="1">
    <source>
        <dbReference type="ARBA" id="ARBA00022723"/>
    </source>
</evidence>
<dbReference type="Proteomes" id="UP000318571">
    <property type="component" value="Chromosome 7"/>
</dbReference>
<dbReference type="Gene3D" id="3.30.40.10">
    <property type="entry name" value="Zinc/RING finger domain, C3HC4 (zinc finger)"/>
    <property type="match status" value="1"/>
</dbReference>
<dbReference type="PROSITE" id="PS50178">
    <property type="entry name" value="ZF_FYVE"/>
    <property type="match status" value="1"/>
</dbReference>
<evidence type="ECO:0000256" key="4">
    <source>
        <dbReference type="ARBA" id="ARBA00022833"/>
    </source>
</evidence>
<dbReference type="Gene3D" id="3.30.810.10">
    <property type="entry name" value="2-Layer Sandwich"/>
    <property type="match status" value="1"/>
</dbReference>
<dbReference type="OMA" id="WQSFGSM"/>
<dbReference type="Gene3D" id="3.50.7.10">
    <property type="entry name" value="GroEL"/>
    <property type="match status" value="1"/>
</dbReference>
<dbReference type="GO" id="GO:0046854">
    <property type="term" value="P:phosphatidylinositol phosphate biosynthetic process"/>
    <property type="evidence" value="ECO:0007669"/>
    <property type="project" value="TreeGrafter"/>
</dbReference>
<keyword evidence="7" id="KW-0808">Transferase</keyword>
<dbReference type="CDD" id="cd17300">
    <property type="entry name" value="PIPKc_PIKfyve"/>
    <property type="match status" value="1"/>
</dbReference>
<organism evidence="11 12">
    <name type="scientific">Tigriopus californicus</name>
    <name type="common">Marine copepod</name>
    <dbReference type="NCBI Taxonomy" id="6832"/>
    <lineage>
        <taxon>Eukaryota</taxon>
        <taxon>Metazoa</taxon>
        <taxon>Ecdysozoa</taxon>
        <taxon>Arthropoda</taxon>
        <taxon>Crustacea</taxon>
        <taxon>Multicrustacea</taxon>
        <taxon>Hexanauplia</taxon>
        <taxon>Copepoda</taxon>
        <taxon>Harpacticoida</taxon>
        <taxon>Harpacticidae</taxon>
        <taxon>Tigriopus</taxon>
    </lineage>
</organism>
<sequence>MANFRGWFSQKLGMEAPSHWMPDAVSVECYECGAKFTTFKRRHHCRVCGQIFCSKCCDNTIAGEIVGCKGNLRVCVFCNQFFRNALIKGENAQEAGTTASSPTDHLMGHDLEAQKHHYDDSTPLESNTLLQNPKRLEMLVSKMSREGMEFGTRIFDGKAYFRVVLGGEIVNWLLIQDATLAENQAKSLCQLMLTLELLTSPLCSTSFNPSEPYMVSKINQHRESLPSDIQSPDWLQNMDDTTTPTDVNHQHIHFKEQPALEVGPGSSQEKKGERPLQLLNPNIKLMWQSSRTRASSGTRMTDPHHSIMSVYDDYAQSLLHMEVERRNLDPVWLELIPEVVDEIVNTIALDHRIRMDAMDIRKHIKIKNVPSDVCSIRVKNGVSFTNNVTRKGMATHIKNAKILMVKGSIALQRNEERFISLDRLSLLETEYVRKITDTIMALKPDVIMVENSICKPVQDILHQNNVSVLVNVKLQVLHRILRLFDIALRSFTGTFLSGQQVVLKTCALFQVIKYQFPNGKFKHLVHLEGSPPDRGACVILHGPVDQNVIVKVLLHRLLLVQRNCKCEHALLMSQSAALEVFHPNDIPTHDTGLFSPFVNISKVDQLRLCNDDQSYTVSGVQQDNGTSEVADKIDILEVPVVKMVDVPEKPRHLPTFLSQTITAPSTKSKQMSLLADFRANIKHVTVPSKLNENKGYIEKDLNLPLTLWGAKKPLRSFPVLFSSYSSISRAAPYYCILPWIVHMQMYGPNDIPLGMFLEAFCFSDEYHCPNKVCETPMKSHVRRFCHSAGCVTMCVQDIDRQVIFTQGEANDNQQILVWKFCPQCQKVSTIRPLDHLASQYSFAMFLLCLFHNSNLIRSDGCPHLLNREQITCFSLRNSLITFQYDTIHPFELDLPTTQISVPSPTFDPTSLERDVKCLSLFGTAVYSKMFEDILALEVSSSKNNGGALLVRELRGLYDQQFGSYRELQRTINSQLEALEFRTCHEMLFKAEKFILEGVDEWHKLFPNKSLLSKLDATAAKGQDDDMSGEWQNRDSTNEHHPAFRFVYPPKTFWHYRITSGQTFAVNETEPSSLIAYTLTSADYLQYMEQASGEVVDFDLQFEDLSCRFYCCAYFAKEFHQLRDALFGSSCENYVESLKRCFPWEAKGGKSGLTFYKTRDDRFILKQMSRFEFQSFQGLAQKYFDFMNKMLESEKPTTLLAKIVGVYRLGFKNGVSGSSLKQDVLVMENLFYGHSITESYDLKGSIRNRMAETSGQKADSSLVLLDENLLKLACERPLYVSWTSKECLLRAIEFDTHFLASHGIMDYSLLVGLDSKRNTLFLGIIDYIRAFTWDKKIETLVKSSGILGGSGKTPTVISPHLYKRRFTEAMYKYFILVPDLHFKDKDAELRQAAHITL</sequence>
<gene>
    <name evidence="11" type="ORF">TCAL_03156</name>
</gene>
<dbReference type="InterPro" id="IPR017455">
    <property type="entry name" value="Znf_FYVE-rel"/>
</dbReference>
<dbReference type="GO" id="GO:0010008">
    <property type="term" value="C:endosome membrane"/>
    <property type="evidence" value="ECO:0007669"/>
    <property type="project" value="TreeGrafter"/>
</dbReference>
<dbReference type="InterPro" id="IPR027484">
    <property type="entry name" value="PInositol-4-P-5-kinase_N"/>
</dbReference>
<dbReference type="GO" id="GO:0035556">
    <property type="term" value="P:intracellular signal transduction"/>
    <property type="evidence" value="ECO:0007669"/>
    <property type="project" value="InterPro"/>
</dbReference>
<name>A0A553P2G4_TIGCA</name>
<evidence type="ECO:0000256" key="2">
    <source>
        <dbReference type="ARBA" id="ARBA00022741"/>
    </source>
</evidence>
<keyword evidence="4" id="KW-0862">Zinc</keyword>
<keyword evidence="7" id="KW-0418">Kinase</keyword>
<comment type="caution">
    <text evidence="11">The sequence shown here is derived from an EMBL/GenBank/DDBJ whole genome shotgun (WGS) entry which is preliminary data.</text>
</comment>
<evidence type="ECO:0000256" key="6">
    <source>
        <dbReference type="PROSITE-ProRule" id="PRU00091"/>
    </source>
</evidence>
<reference evidence="11 12" key="1">
    <citation type="journal article" date="2018" name="Nat. Ecol. Evol.">
        <title>Genomic signatures of mitonuclear coevolution across populations of Tigriopus californicus.</title>
        <authorList>
            <person name="Barreto F.S."/>
            <person name="Watson E.T."/>
            <person name="Lima T.G."/>
            <person name="Willett C.S."/>
            <person name="Edmands S."/>
            <person name="Li W."/>
            <person name="Burton R.S."/>
        </authorList>
    </citation>
    <scope>NUCLEOTIDE SEQUENCE [LARGE SCALE GENOMIC DNA]</scope>
    <source>
        <strain evidence="11 12">San Diego</strain>
    </source>
</reference>
<dbReference type="InterPro" id="IPR027483">
    <property type="entry name" value="PInositol-4-P-4/5-kinase_C_sf"/>
</dbReference>
<keyword evidence="12" id="KW-1185">Reference proteome</keyword>
<evidence type="ECO:0000256" key="3">
    <source>
        <dbReference type="ARBA" id="ARBA00022771"/>
    </source>
</evidence>
<dbReference type="SUPFAM" id="SSF56104">
    <property type="entry name" value="SAICAR synthase-like"/>
    <property type="match status" value="1"/>
</dbReference>
<dbReference type="Pfam" id="PF01363">
    <property type="entry name" value="FYVE"/>
    <property type="match status" value="1"/>
</dbReference>
<dbReference type="PROSITE" id="PS51455">
    <property type="entry name" value="PIPK"/>
    <property type="match status" value="1"/>
</dbReference>
<evidence type="ECO:0000259" key="8">
    <source>
        <dbReference type="PROSITE" id="PS50178"/>
    </source>
</evidence>
<evidence type="ECO:0008006" key="13">
    <source>
        <dbReference type="Google" id="ProtNLM"/>
    </source>
</evidence>
<dbReference type="InterPro" id="IPR000591">
    <property type="entry name" value="DEP_dom"/>
</dbReference>
<dbReference type="EMBL" id="VCGU01000008">
    <property type="protein sequence ID" value="TRY71864.1"/>
    <property type="molecule type" value="Genomic_DNA"/>
</dbReference>
<dbReference type="FunFam" id="3.30.810.10:FF:000001">
    <property type="entry name" value="1-phosphatidylinositol 3-phosphate 5-kinase FAB1"/>
    <property type="match status" value="1"/>
</dbReference>
<dbReference type="SMART" id="SM00330">
    <property type="entry name" value="PIPKc"/>
    <property type="match status" value="1"/>
</dbReference>
<dbReference type="GO" id="GO:0005524">
    <property type="term" value="F:ATP binding"/>
    <property type="evidence" value="ECO:0007669"/>
    <property type="project" value="UniProtKB-UniRule"/>
</dbReference>
<dbReference type="InterPro" id="IPR027409">
    <property type="entry name" value="GroEL-like_apical_dom_sf"/>
</dbReference>
<feature type="domain" description="DEP" evidence="9">
    <location>
        <begin position="144"/>
        <end position="217"/>
    </location>
</feature>
<dbReference type="InterPro" id="IPR000306">
    <property type="entry name" value="Znf_FYVE"/>
</dbReference>
<accession>A0A553P2G4</accession>
<keyword evidence="1" id="KW-0479">Metal-binding</keyword>
<dbReference type="InterPro" id="IPR002498">
    <property type="entry name" value="PInositol-4-P-4/5-kinase_core"/>
</dbReference>
<dbReference type="PANTHER" id="PTHR45748:SF7">
    <property type="entry name" value="1-PHOSPHATIDYLINOSITOL 3-PHOSPHATE 5-KINASE-RELATED"/>
    <property type="match status" value="1"/>
</dbReference>
<evidence type="ECO:0000313" key="12">
    <source>
        <dbReference type="Proteomes" id="UP000318571"/>
    </source>
</evidence>
<dbReference type="PROSITE" id="PS50186">
    <property type="entry name" value="DEP"/>
    <property type="match status" value="1"/>
</dbReference>
<dbReference type="CDD" id="cd15725">
    <property type="entry name" value="FYVE_PIKfyve_Fab1"/>
    <property type="match status" value="1"/>
</dbReference>
<evidence type="ECO:0000256" key="7">
    <source>
        <dbReference type="PROSITE-ProRule" id="PRU00781"/>
    </source>
</evidence>
<evidence type="ECO:0000256" key="5">
    <source>
        <dbReference type="ARBA" id="ARBA00022840"/>
    </source>
</evidence>
<dbReference type="InterPro" id="IPR011011">
    <property type="entry name" value="Znf_FYVE_PHD"/>
</dbReference>
<dbReference type="GO" id="GO:0008270">
    <property type="term" value="F:zinc ion binding"/>
    <property type="evidence" value="ECO:0007669"/>
    <property type="project" value="UniProtKB-KW"/>
</dbReference>
<dbReference type="SUPFAM" id="SSF52029">
    <property type="entry name" value="GroEL apical domain-like"/>
    <property type="match status" value="1"/>
</dbReference>
<feature type="domain" description="PIPK" evidence="10">
    <location>
        <begin position="1035"/>
        <end position="1373"/>
    </location>
</feature>
<dbReference type="SUPFAM" id="SSF57903">
    <property type="entry name" value="FYVE/PHD zinc finger"/>
    <property type="match status" value="1"/>
</dbReference>
<dbReference type="STRING" id="6832.A0A553P2G4"/>
<feature type="domain" description="FYVE-type" evidence="8">
    <location>
        <begin position="23"/>
        <end position="83"/>
    </location>
</feature>
<keyword evidence="3 6" id="KW-0863">Zinc-finger</keyword>
<evidence type="ECO:0000259" key="10">
    <source>
        <dbReference type="PROSITE" id="PS51455"/>
    </source>
</evidence>
<dbReference type="GO" id="GO:0000285">
    <property type="term" value="F:1-phosphatidylinositol-3-phosphate 5-kinase activity"/>
    <property type="evidence" value="ECO:0007669"/>
    <property type="project" value="UniProtKB-EC"/>
</dbReference>
<dbReference type="PANTHER" id="PTHR45748">
    <property type="entry name" value="1-PHOSPHATIDYLINOSITOL 3-PHOSPHATE 5-KINASE-RELATED"/>
    <property type="match status" value="1"/>
</dbReference>
<dbReference type="SMART" id="SM00064">
    <property type="entry name" value="FYVE"/>
    <property type="match status" value="1"/>
</dbReference>
<dbReference type="Gene3D" id="3.30.800.10">
    <property type="entry name" value="Phosphatidylinositol Phosphate Kinase II Beta"/>
    <property type="match status" value="1"/>
</dbReference>
<evidence type="ECO:0000259" key="9">
    <source>
        <dbReference type="PROSITE" id="PS50186"/>
    </source>
</evidence>
<evidence type="ECO:0000313" key="11">
    <source>
        <dbReference type="EMBL" id="TRY71864.1"/>
    </source>
</evidence>
<keyword evidence="2 7" id="KW-0547">Nucleotide-binding</keyword>
<keyword evidence="5 7" id="KW-0067">ATP-binding</keyword>